<feature type="compositionally biased region" description="Basic residues" evidence="1">
    <location>
        <begin position="108"/>
        <end position="117"/>
    </location>
</feature>
<dbReference type="AlphaFoldDB" id="A0A6J4LKL2"/>
<protein>
    <submittedName>
        <fullName evidence="2">Uncharacterized protein</fullName>
    </submittedName>
</protein>
<organism evidence="2">
    <name type="scientific">uncultured Friedmanniella sp</name>
    <dbReference type="NCBI Taxonomy" id="335381"/>
    <lineage>
        <taxon>Bacteria</taxon>
        <taxon>Bacillati</taxon>
        <taxon>Actinomycetota</taxon>
        <taxon>Actinomycetes</taxon>
        <taxon>Propionibacteriales</taxon>
        <taxon>Nocardioidaceae</taxon>
        <taxon>Friedmanniella</taxon>
        <taxon>environmental samples</taxon>
    </lineage>
</organism>
<feature type="non-terminal residue" evidence="2">
    <location>
        <position position="149"/>
    </location>
</feature>
<feature type="compositionally biased region" description="Basic and acidic residues" evidence="1">
    <location>
        <begin position="140"/>
        <end position="149"/>
    </location>
</feature>
<feature type="region of interest" description="Disordered" evidence="1">
    <location>
        <begin position="1"/>
        <end position="149"/>
    </location>
</feature>
<feature type="non-terminal residue" evidence="2">
    <location>
        <position position="1"/>
    </location>
</feature>
<evidence type="ECO:0000256" key="1">
    <source>
        <dbReference type="SAM" id="MobiDB-lite"/>
    </source>
</evidence>
<accession>A0A6J4LKL2</accession>
<evidence type="ECO:0000313" key="2">
    <source>
        <dbReference type="EMBL" id="CAA9335425.1"/>
    </source>
</evidence>
<sequence length="149" mass="16863">ERRRGRAVPPTAVPHHGRRRPSRAGPARGRGLGRHAGAVPRQRRAGRLGRADPRSHRAPAGCSPRPAPAHRCRRVPGGDVGTRGDPHEHRPRAVAGRRRDLHPARQLPRLRQHRRRGRPADLGLERRRLPRRGRLRPAGSRRDLRRPDM</sequence>
<name>A0A6J4LKL2_9ACTN</name>
<dbReference type="EMBL" id="CADCTS010000473">
    <property type="protein sequence ID" value="CAA9335425.1"/>
    <property type="molecule type" value="Genomic_DNA"/>
</dbReference>
<gene>
    <name evidence="2" type="ORF">AVDCRST_MAG48-3355</name>
</gene>
<proteinExistence type="predicted"/>
<reference evidence="2" key="1">
    <citation type="submission" date="2020-02" db="EMBL/GenBank/DDBJ databases">
        <authorList>
            <person name="Meier V. D."/>
        </authorList>
    </citation>
    <scope>NUCLEOTIDE SEQUENCE</scope>
    <source>
        <strain evidence="2">AVDCRST_MAG48</strain>
    </source>
</reference>